<comment type="subcellular location">
    <subcellularLocation>
        <location evidence="1">Nucleus</location>
    </subcellularLocation>
</comment>
<evidence type="ECO:0000256" key="5">
    <source>
        <dbReference type="ARBA" id="ARBA00022806"/>
    </source>
</evidence>
<feature type="compositionally biased region" description="Basic and acidic residues" evidence="11">
    <location>
        <begin position="52"/>
        <end position="82"/>
    </location>
</feature>
<evidence type="ECO:0000256" key="2">
    <source>
        <dbReference type="ARBA" id="ARBA00009687"/>
    </source>
</evidence>
<dbReference type="Pfam" id="PF00176">
    <property type="entry name" value="SNF2-rel_dom"/>
    <property type="match status" value="1"/>
</dbReference>
<dbReference type="GO" id="GO:0031491">
    <property type="term" value="F:nucleosome binding"/>
    <property type="evidence" value="ECO:0007669"/>
    <property type="project" value="InterPro"/>
</dbReference>
<dbReference type="PANTHER" id="PTHR45623">
    <property type="entry name" value="CHROMODOMAIN-HELICASE-DNA-BINDING PROTEIN 3-RELATED-RELATED"/>
    <property type="match status" value="1"/>
</dbReference>
<dbReference type="CDD" id="cd18793">
    <property type="entry name" value="SF2_C_SNF"/>
    <property type="match status" value="1"/>
</dbReference>
<dbReference type="InterPro" id="IPR014001">
    <property type="entry name" value="Helicase_ATP-bd"/>
</dbReference>
<dbReference type="GO" id="GO:0003677">
    <property type="term" value="F:DNA binding"/>
    <property type="evidence" value="ECO:0007669"/>
    <property type="project" value="UniProtKB-KW"/>
</dbReference>
<dbReference type="SMART" id="SM00490">
    <property type="entry name" value="HELICc"/>
    <property type="match status" value="1"/>
</dbReference>
<evidence type="ECO:0000256" key="6">
    <source>
        <dbReference type="ARBA" id="ARBA00022840"/>
    </source>
</evidence>
<dbReference type="GO" id="GO:0005524">
    <property type="term" value="F:ATP binding"/>
    <property type="evidence" value="ECO:0007669"/>
    <property type="project" value="UniProtKB-KW"/>
</dbReference>
<dbReference type="InterPro" id="IPR049730">
    <property type="entry name" value="SNF2/RAD54-like_C"/>
</dbReference>
<evidence type="ECO:0000256" key="3">
    <source>
        <dbReference type="ARBA" id="ARBA00022741"/>
    </source>
</evidence>
<dbReference type="InterPro" id="IPR001005">
    <property type="entry name" value="SANT/Myb"/>
</dbReference>
<dbReference type="InterPro" id="IPR027417">
    <property type="entry name" value="P-loop_NTPase"/>
</dbReference>
<keyword evidence="7" id="KW-0156">Chromatin regulator</keyword>
<dbReference type="InterPro" id="IPR015194">
    <property type="entry name" value="ISWI_HAND-dom"/>
</dbReference>
<comment type="similarity">
    <text evidence="2">Belongs to the SNF2/RAD54 helicase family. ISWI subfamily.</text>
</comment>
<sequence>MADDAMEVDVGQSLKVELPSNLPSTPKSEGKDGDQADLPGSPKKGTLEEEELKERLAREEEESRKESRKLHESSLKKLREEQNANMAKTSERSALARLKFLQEQADVFARFIDGSAENEKNNKKKKKGKKATGTGARGRKTEEEEDEELMATSLKGKVLTRLTVQPKCIAFGKMRPYQIEGLNWMINLYEQGINGILADEMGLGKTLQSISLLGYLKNDRNVSGPHIVIVPKSVLGNWQREFARWCPSLRIVKVHGTAAERQQQIRDGMRPGEFDVVVTTYEIVRIERSSFLKFKWRYLLMDEAHSIKNEQSRLAMTVRELDTEYRMLITGTPLQNNLRELWALLNFLLPEVFGDADMFEDFFKIDNMNEESVVSKLHAILRPFMIRRLKADVEKSLPPKREIKLFTGMTEMQTYWYKKTLSRDVAALNQLGGPEKTRLLNILMQLRKVCNHPYLFQGAEPGPPYFDGPHLWMNSGKMLLLDKLLTKLKKNGDRVLIFSQMTRLLDILEDYMRLKGYQYCRIDGQTKGEDRDTFMAQYNEPGSSKFVFLLSTRAGGLGINLQTANIVILYDSDWNPQMDLQAQDRAHRIGQKKEVTVFRFITEGTVEEKIVERAEKKLYLDAVVVQQGRLQETNKNLNKDELMTMVKFGAEAIFTTNGATVTDEDIDLILEKGKAKTEKDKEKFQTDAQHNLLNFRLEDEKAMDTFEFDGENYRSKQAGPFISLPQRSRKKNYDVNEYYRDAMNSSSDPNKKKETKAPKGMTMNDFQFFQKEKIEALEKKENELLLERRAHVNKIKELKNNERRLGKTKAEGEEGGEAPAEEKLESEKLEEELHKFELSEEDLAEKERLVNEAFGSWNRRDFRAYCQACERHGRNAKEDIFADVSETTGKSKAEVREYHTVFWKRYKEVQEWEKIIERIKKGEQKLARRVAITEALDKKVSRTKNPWQSLTINYGSNKGKTFTEEEDRFLVCMMQRLGYGAWEQLKQEIRKAWNFRFDWFLKSRTASELQRRCDTLVRLIEKENEEESRGKGTDIAKRKPPSPASQVKKEAGKEVKKEAPKDSSKEETSEDGKAGTPTSGRNKRRRKK</sequence>
<evidence type="ECO:0000313" key="15">
    <source>
        <dbReference type="EMBL" id="CAD9679488.1"/>
    </source>
</evidence>
<name>A0A7S2WC58_9STRA</name>
<dbReference type="GO" id="GO:0140658">
    <property type="term" value="F:ATP-dependent chromatin remodeler activity"/>
    <property type="evidence" value="ECO:0007669"/>
    <property type="project" value="TreeGrafter"/>
</dbReference>
<protein>
    <submittedName>
        <fullName evidence="15">Uncharacterized protein</fullName>
    </submittedName>
</protein>
<dbReference type="AlphaFoldDB" id="A0A7S2WC58"/>
<dbReference type="FunFam" id="3.40.50.10810:FF:000005">
    <property type="entry name" value="Photoperiod-independent early flowering 1"/>
    <property type="match status" value="1"/>
</dbReference>
<dbReference type="InterPro" id="IPR000330">
    <property type="entry name" value="SNF2_N"/>
</dbReference>
<dbReference type="PROSITE" id="PS51293">
    <property type="entry name" value="SANT"/>
    <property type="match status" value="1"/>
</dbReference>
<evidence type="ECO:0000259" key="12">
    <source>
        <dbReference type="PROSITE" id="PS51192"/>
    </source>
</evidence>
<feature type="domain" description="Helicase C-terminal" evidence="13">
    <location>
        <begin position="480"/>
        <end position="631"/>
    </location>
</feature>
<dbReference type="Gene3D" id="1.10.1040.30">
    <property type="entry name" value="ISWI, HAND domain"/>
    <property type="match status" value="1"/>
</dbReference>
<dbReference type="FunFam" id="3.40.50.300:FF:000082">
    <property type="entry name" value="ISWI chromatin remodeling complex ATPase ISW1"/>
    <property type="match status" value="1"/>
</dbReference>
<evidence type="ECO:0000256" key="7">
    <source>
        <dbReference type="ARBA" id="ARBA00022853"/>
    </source>
</evidence>
<dbReference type="GO" id="GO:0034728">
    <property type="term" value="P:nucleosome organization"/>
    <property type="evidence" value="ECO:0007669"/>
    <property type="project" value="TreeGrafter"/>
</dbReference>
<dbReference type="EMBL" id="HBHK01010514">
    <property type="protein sequence ID" value="CAD9679488.1"/>
    <property type="molecule type" value="Transcribed_RNA"/>
</dbReference>
<evidence type="ECO:0000256" key="9">
    <source>
        <dbReference type="ARBA" id="ARBA00023242"/>
    </source>
</evidence>
<feature type="region of interest" description="Disordered" evidence="11">
    <location>
        <begin position="1024"/>
        <end position="1088"/>
    </location>
</feature>
<dbReference type="SMART" id="SM00717">
    <property type="entry name" value="SANT"/>
    <property type="match status" value="2"/>
</dbReference>
<feature type="region of interest" description="Disordered" evidence="11">
    <location>
        <begin position="1"/>
        <end position="90"/>
    </location>
</feature>
<evidence type="ECO:0000259" key="14">
    <source>
        <dbReference type="PROSITE" id="PS51293"/>
    </source>
</evidence>
<dbReference type="PROSITE" id="PS51194">
    <property type="entry name" value="HELICASE_CTER"/>
    <property type="match status" value="1"/>
</dbReference>
<feature type="compositionally biased region" description="Basic and acidic residues" evidence="11">
    <location>
        <begin position="1047"/>
        <end position="1073"/>
    </location>
</feature>
<keyword evidence="5" id="KW-0347">Helicase</keyword>
<keyword evidence="4" id="KW-0378">Hydrolase</keyword>
<accession>A0A7S2WC58</accession>
<gene>
    <name evidence="15" type="ORF">QSP1433_LOCUS6564</name>
</gene>
<keyword evidence="10" id="KW-0175">Coiled coil</keyword>
<dbReference type="Pfam" id="PF09110">
    <property type="entry name" value="HAND"/>
    <property type="match status" value="1"/>
</dbReference>
<dbReference type="Gene3D" id="3.40.50.10810">
    <property type="entry name" value="Tandem AAA-ATPase domain"/>
    <property type="match status" value="1"/>
</dbReference>
<evidence type="ECO:0000256" key="1">
    <source>
        <dbReference type="ARBA" id="ARBA00004123"/>
    </source>
</evidence>
<dbReference type="GO" id="GO:0004386">
    <property type="term" value="F:helicase activity"/>
    <property type="evidence" value="ECO:0007669"/>
    <property type="project" value="UniProtKB-KW"/>
</dbReference>
<keyword evidence="8" id="KW-0238">DNA-binding</keyword>
<feature type="domain" description="Helicase ATP-binding" evidence="12">
    <location>
        <begin position="186"/>
        <end position="351"/>
    </location>
</feature>
<feature type="coiled-coil region" evidence="10">
    <location>
        <begin position="774"/>
        <end position="801"/>
    </location>
</feature>
<keyword evidence="6" id="KW-0067">ATP-binding</keyword>
<proteinExistence type="inferred from homology"/>
<dbReference type="InterPro" id="IPR009057">
    <property type="entry name" value="Homeodomain-like_sf"/>
</dbReference>
<dbReference type="InterPro" id="IPR017884">
    <property type="entry name" value="SANT_dom"/>
</dbReference>
<dbReference type="GO" id="GO:0000785">
    <property type="term" value="C:chromatin"/>
    <property type="evidence" value="ECO:0007669"/>
    <property type="project" value="TreeGrafter"/>
</dbReference>
<dbReference type="InterPro" id="IPR036306">
    <property type="entry name" value="ISWI_HAND-dom_sf"/>
</dbReference>
<dbReference type="SMART" id="SM00487">
    <property type="entry name" value="DEXDc"/>
    <property type="match status" value="1"/>
</dbReference>
<dbReference type="Gene3D" id="3.40.50.300">
    <property type="entry name" value="P-loop containing nucleotide triphosphate hydrolases"/>
    <property type="match status" value="1"/>
</dbReference>
<dbReference type="GO" id="GO:0016887">
    <property type="term" value="F:ATP hydrolysis activity"/>
    <property type="evidence" value="ECO:0007669"/>
    <property type="project" value="TreeGrafter"/>
</dbReference>
<dbReference type="Pfam" id="PF00271">
    <property type="entry name" value="Helicase_C"/>
    <property type="match status" value="1"/>
</dbReference>
<dbReference type="SUPFAM" id="SSF52540">
    <property type="entry name" value="P-loop containing nucleoside triphosphate hydrolases"/>
    <property type="match status" value="2"/>
</dbReference>
<feature type="compositionally biased region" description="Basic and acidic residues" evidence="11">
    <location>
        <begin position="803"/>
        <end position="812"/>
    </location>
</feature>
<dbReference type="PANTHER" id="PTHR45623:SF49">
    <property type="entry name" value="SWI_SNF-RELATED MATRIX-ASSOCIATED ACTIN-DEPENDENT REGULATOR OF CHROMATIN SUBFAMILY A MEMBER 5"/>
    <property type="match status" value="1"/>
</dbReference>
<dbReference type="SUPFAM" id="SSF46689">
    <property type="entry name" value="Homeodomain-like"/>
    <property type="match status" value="2"/>
</dbReference>
<feature type="region of interest" description="Disordered" evidence="11">
    <location>
        <begin position="119"/>
        <end position="147"/>
    </location>
</feature>
<keyword evidence="3" id="KW-0547">Nucleotide-binding</keyword>
<reference evidence="15" key="1">
    <citation type="submission" date="2021-01" db="EMBL/GenBank/DDBJ databases">
        <authorList>
            <person name="Corre E."/>
            <person name="Pelletier E."/>
            <person name="Niang G."/>
            <person name="Scheremetjew M."/>
            <person name="Finn R."/>
            <person name="Kale V."/>
            <person name="Holt S."/>
            <person name="Cochrane G."/>
            <person name="Meng A."/>
            <person name="Brown T."/>
            <person name="Cohen L."/>
        </authorList>
    </citation>
    <scope>NUCLEOTIDE SEQUENCE</scope>
    <source>
        <strain evidence="15">NY070348D</strain>
    </source>
</reference>
<dbReference type="InterPro" id="IPR038718">
    <property type="entry name" value="SNF2-like_sf"/>
</dbReference>
<evidence type="ECO:0000256" key="8">
    <source>
        <dbReference type="ARBA" id="ARBA00023125"/>
    </source>
</evidence>
<dbReference type="InterPro" id="IPR001650">
    <property type="entry name" value="Helicase_C-like"/>
</dbReference>
<feature type="compositionally biased region" description="Basic and acidic residues" evidence="11">
    <location>
        <begin position="1024"/>
        <end position="1037"/>
    </location>
</feature>
<evidence type="ECO:0000256" key="10">
    <source>
        <dbReference type="SAM" id="Coils"/>
    </source>
</evidence>
<dbReference type="SUPFAM" id="SSF101224">
    <property type="entry name" value="HAND domain of the nucleosome remodeling ATPase ISWI"/>
    <property type="match status" value="1"/>
</dbReference>
<organism evidence="15">
    <name type="scientific">Mucochytrium quahogii</name>
    <dbReference type="NCBI Taxonomy" id="96639"/>
    <lineage>
        <taxon>Eukaryota</taxon>
        <taxon>Sar</taxon>
        <taxon>Stramenopiles</taxon>
        <taxon>Bigyra</taxon>
        <taxon>Labyrinthulomycetes</taxon>
        <taxon>Thraustochytrida</taxon>
        <taxon>Thraustochytriidae</taxon>
        <taxon>Mucochytrium</taxon>
    </lineage>
</organism>
<feature type="region of interest" description="Disordered" evidence="11">
    <location>
        <begin position="803"/>
        <end position="826"/>
    </location>
</feature>
<dbReference type="InterPro" id="IPR015195">
    <property type="entry name" value="SLIDE"/>
</dbReference>
<dbReference type="Pfam" id="PF09111">
    <property type="entry name" value="SLIDE"/>
    <property type="match status" value="1"/>
</dbReference>
<evidence type="ECO:0000256" key="4">
    <source>
        <dbReference type="ARBA" id="ARBA00022801"/>
    </source>
</evidence>
<keyword evidence="9" id="KW-0539">Nucleus</keyword>
<evidence type="ECO:0000259" key="13">
    <source>
        <dbReference type="PROSITE" id="PS51194"/>
    </source>
</evidence>
<dbReference type="GO" id="GO:0042393">
    <property type="term" value="F:histone binding"/>
    <property type="evidence" value="ECO:0007669"/>
    <property type="project" value="TreeGrafter"/>
</dbReference>
<dbReference type="PROSITE" id="PS51192">
    <property type="entry name" value="HELICASE_ATP_BIND_1"/>
    <property type="match status" value="1"/>
</dbReference>
<feature type="domain" description="SANT" evidence="14">
    <location>
        <begin position="852"/>
        <end position="907"/>
    </location>
</feature>
<dbReference type="GO" id="GO:0005634">
    <property type="term" value="C:nucleus"/>
    <property type="evidence" value="ECO:0007669"/>
    <property type="project" value="UniProtKB-SubCell"/>
</dbReference>
<dbReference type="Gene3D" id="1.10.10.60">
    <property type="entry name" value="Homeodomain-like"/>
    <property type="match status" value="2"/>
</dbReference>
<evidence type="ECO:0000256" key="11">
    <source>
        <dbReference type="SAM" id="MobiDB-lite"/>
    </source>
</evidence>